<keyword evidence="4" id="KW-0732">Signal</keyword>
<dbReference type="RefSeq" id="WP_210000872.1">
    <property type="nucleotide sequence ID" value="NZ_BAAAJY010000001.1"/>
</dbReference>
<dbReference type="Pfam" id="PF01522">
    <property type="entry name" value="Polysacc_deac_1"/>
    <property type="match status" value="1"/>
</dbReference>
<evidence type="ECO:0000256" key="1">
    <source>
        <dbReference type="ARBA" id="ARBA00022723"/>
    </source>
</evidence>
<evidence type="ECO:0000256" key="2">
    <source>
        <dbReference type="ARBA" id="ARBA00022801"/>
    </source>
</evidence>
<feature type="signal peptide" evidence="4">
    <location>
        <begin position="1"/>
        <end position="35"/>
    </location>
</feature>
<accession>A0ABS4XHZ3</accession>
<keyword evidence="2" id="KW-0378">Hydrolase</keyword>
<dbReference type="PANTHER" id="PTHR10587">
    <property type="entry name" value="GLYCOSYL TRANSFERASE-RELATED"/>
    <property type="match status" value="1"/>
</dbReference>
<keyword evidence="7" id="KW-1185">Reference proteome</keyword>
<evidence type="ECO:0000256" key="4">
    <source>
        <dbReference type="SAM" id="SignalP"/>
    </source>
</evidence>
<evidence type="ECO:0000259" key="5">
    <source>
        <dbReference type="PROSITE" id="PS51677"/>
    </source>
</evidence>
<keyword evidence="1" id="KW-0479">Metal-binding</keyword>
<proteinExistence type="predicted"/>
<feature type="compositionally biased region" description="Polar residues" evidence="3">
    <location>
        <begin position="38"/>
        <end position="49"/>
    </location>
</feature>
<dbReference type="Gene3D" id="3.20.20.370">
    <property type="entry name" value="Glycoside hydrolase/deacetylase"/>
    <property type="match status" value="1"/>
</dbReference>
<evidence type="ECO:0000313" key="6">
    <source>
        <dbReference type="EMBL" id="MBP2388086.1"/>
    </source>
</evidence>
<feature type="compositionally biased region" description="Low complexity" evidence="3">
    <location>
        <begin position="277"/>
        <end position="291"/>
    </location>
</feature>
<dbReference type="CDD" id="cd10954">
    <property type="entry name" value="CE4_CtAXE_like"/>
    <property type="match status" value="1"/>
</dbReference>
<gene>
    <name evidence="6" type="ORF">JOF47_003597</name>
</gene>
<dbReference type="InterPro" id="IPR002509">
    <property type="entry name" value="NODB_dom"/>
</dbReference>
<protein>
    <submittedName>
        <fullName evidence="6">Peptidoglycan/xylan/chitin deacetylase (PgdA/CDA1 family)</fullName>
    </submittedName>
</protein>
<evidence type="ECO:0000313" key="7">
    <source>
        <dbReference type="Proteomes" id="UP001296993"/>
    </source>
</evidence>
<dbReference type="InterPro" id="IPR050248">
    <property type="entry name" value="Polysacc_deacetylase_ArnD"/>
</dbReference>
<feature type="region of interest" description="Disordered" evidence="3">
    <location>
        <begin position="38"/>
        <end position="57"/>
    </location>
</feature>
<feature type="compositionally biased region" description="Basic and acidic residues" evidence="3">
    <location>
        <begin position="292"/>
        <end position="303"/>
    </location>
</feature>
<dbReference type="EMBL" id="JAGIOF010000001">
    <property type="protein sequence ID" value="MBP2388086.1"/>
    <property type="molecule type" value="Genomic_DNA"/>
</dbReference>
<feature type="domain" description="NodB homology" evidence="5">
    <location>
        <begin position="311"/>
        <end position="484"/>
    </location>
</feature>
<reference evidence="6 7" key="1">
    <citation type="submission" date="2021-03" db="EMBL/GenBank/DDBJ databases">
        <title>Sequencing the genomes of 1000 actinobacteria strains.</title>
        <authorList>
            <person name="Klenk H.-P."/>
        </authorList>
    </citation>
    <scope>NUCLEOTIDE SEQUENCE [LARGE SCALE GENOMIC DNA]</scope>
    <source>
        <strain evidence="6 7">DSM 15797</strain>
    </source>
</reference>
<evidence type="ECO:0000256" key="3">
    <source>
        <dbReference type="SAM" id="MobiDB-lite"/>
    </source>
</evidence>
<dbReference type="Proteomes" id="UP001296993">
    <property type="component" value="Unassembled WGS sequence"/>
</dbReference>
<dbReference type="PROSITE" id="PS51677">
    <property type="entry name" value="NODB"/>
    <property type="match status" value="1"/>
</dbReference>
<organism evidence="6 7">
    <name type="scientific">Paeniglutamicibacter kerguelensis</name>
    <dbReference type="NCBI Taxonomy" id="254788"/>
    <lineage>
        <taxon>Bacteria</taxon>
        <taxon>Bacillati</taxon>
        <taxon>Actinomycetota</taxon>
        <taxon>Actinomycetes</taxon>
        <taxon>Micrococcales</taxon>
        <taxon>Micrococcaceae</taxon>
        <taxon>Paeniglutamicibacter</taxon>
    </lineage>
</organism>
<sequence>MSVLHPRSRRRVFTYRIAGLALVAALMSGCAPVVAPSTLASEPTPTSAPASEPKRFSPRQGLSLELVPGIHTLARTDEVNRIFAQWLAVPGHPEVESAQRATVDETIASFLGALEEKSTGAASAHELSIDPELTGSSRTMLGIRSSISAVVGDNTSKGYWTQWFDLGAGRMLETKELFVDAAALQKFVDLVGYGLRGRPGIGEGAAAPVDPQQPASLNFDAAGDALVEFGENTVAASTEGNVVIKLSGTVITPLLSAPGQQVRDAGMRPTGMPAPKPSSTSSASGSNSGTKDPVDGTHDVDGRDVDCRKVKCVALTFDDGPGPKTEQLLDALKQENAAATFFVVGPNAEARPQVLARMVAEGHEIGNHTWNHRVLTSLAPGRVAMEISGVADAVEDATGTAPTLLRPPYGATNATVKKAAGVPVILWDVDTLDWKVRDASKVVSNALRDTRPGSIVLMHDIHFSTIEAVPAILKGLRAKGYHFVTVSELLASANPQDGAVYGRGPAPGKAKSKR</sequence>
<dbReference type="PANTHER" id="PTHR10587:SF133">
    <property type="entry name" value="CHITIN DEACETYLASE 1-RELATED"/>
    <property type="match status" value="1"/>
</dbReference>
<feature type="region of interest" description="Disordered" evidence="3">
    <location>
        <begin position="257"/>
        <end position="303"/>
    </location>
</feature>
<dbReference type="InterPro" id="IPR011330">
    <property type="entry name" value="Glyco_hydro/deAcase_b/a-brl"/>
</dbReference>
<comment type="caution">
    <text evidence="6">The sequence shown here is derived from an EMBL/GenBank/DDBJ whole genome shotgun (WGS) entry which is preliminary data.</text>
</comment>
<feature type="chain" id="PRO_5045722887" evidence="4">
    <location>
        <begin position="36"/>
        <end position="514"/>
    </location>
</feature>
<dbReference type="SUPFAM" id="SSF88713">
    <property type="entry name" value="Glycoside hydrolase/deacetylase"/>
    <property type="match status" value="1"/>
</dbReference>
<dbReference type="PROSITE" id="PS51257">
    <property type="entry name" value="PROKAR_LIPOPROTEIN"/>
    <property type="match status" value="1"/>
</dbReference>
<name>A0ABS4XHZ3_9MICC</name>